<gene>
    <name evidence="2" type="ORF">TSPGSL018_8675</name>
</gene>
<accession>A0A061S7K4</accession>
<proteinExistence type="predicted"/>
<organism evidence="2">
    <name type="scientific">Tetraselmis sp. GSL018</name>
    <dbReference type="NCBI Taxonomy" id="582737"/>
    <lineage>
        <taxon>Eukaryota</taxon>
        <taxon>Viridiplantae</taxon>
        <taxon>Chlorophyta</taxon>
        <taxon>core chlorophytes</taxon>
        <taxon>Chlorodendrophyceae</taxon>
        <taxon>Chlorodendrales</taxon>
        <taxon>Chlorodendraceae</taxon>
        <taxon>Tetraselmis</taxon>
    </lineage>
</organism>
<dbReference type="EMBL" id="GBEZ01004082">
    <property type="protein sequence ID" value="JAC81107.1"/>
    <property type="molecule type" value="Transcribed_RNA"/>
</dbReference>
<dbReference type="AlphaFoldDB" id="A0A061S7K4"/>
<evidence type="ECO:0000313" key="2">
    <source>
        <dbReference type="EMBL" id="JAC81107.1"/>
    </source>
</evidence>
<evidence type="ECO:0000256" key="1">
    <source>
        <dbReference type="SAM" id="MobiDB-lite"/>
    </source>
</evidence>
<name>A0A061S7K4_9CHLO</name>
<sequence length="276" mass="30703">MASRSGSGMVFWGGKASTSSKSATNHKRFFGPPAGFGSRWFKRAPRTTGDGYCGHSQWSYSGLPVLFWTRPFGCGYFCHYLHNHHYSGSSSDGPDDRKQDKRVLRSLHMPYDMGMNLVMDSAFVPGDFKFPITVTVSHLEASVAEEEGNPHSNSTSTPDSPAIFVTFVRMDEVDVDGSDDTNQNPVYDGNTDHDSTTYSSQPWVSPSEKYEGRGPISSYISDRGYTVDDNGVTIVSGSWFDSKYKTSASDIRNCYGQLSCHIKFVFFIMMTFLHVL</sequence>
<feature type="region of interest" description="Disordered" evidence="1">
    <location>
        <begin position="175"/>
        <end position="210"/>
    </location>
</feature>
<protein>
    <submittedName>
        <fullName evidence="2">Uncharacterized protein</fullName>
    </submittedName>
</protein>
<reference evidence="2" key="1">
    <citation type="submission" date="2014-05" db="EMBL/GenBank/DDBJ databases">
        <title>The transcriptome of the halophilic microalga Tetraselmis sp. GSL018 isolated from the Great Salt Lake, Utah.</title>
        <authorList>
            <person name="Jinkerson R.E."/>
            <person name="D'Adamo S."/>
            <person name="Posewitz M.C."/>
        </authorList>
    </citation>
    <scope>NUCLEOTIDE SEQUENCE</scope>
    <source>
        <strain evidence="2">GSL018</strain>
    </source>
</reference>